<keyword evidence="2" id="KW-1133">Transmembrane helix</keyword>
<dbReference type="AlphaFoldDB" id="A0A2S5IZW2"/>
<evidence type="ECO:0000313" key="4">
    <source>
        <dbReference type="Proteomes" id="UP000239297"/>
    </source>
</evidence>
<dbReference type="EMBL" id="PRKW01000002">
    <property type="protein sequence ID" value="PPB50073.1"/>
    <property type="molecule type" value="Genomic_DNA"/>
</dbReference>
<protein>
    <recommendedName>
        <fullName evidence="5">Trp biosynthesis protein</fullName>
    </recommendedName>
</protein>
<organism evidence="3 4">
    <name type="scientific">Arthrobacter pityocampae</name>
    <dbReference type="NCBI Taxonomy" id="547334"/>
    <lineage>
        <taxon>Bacteria</taxon>
        <taxon>Bacillati</taxon>
        <taxon>Actinomycetota</taxon>
        <taxon>Actinomycetes</taxon>
        <taxon>Micrococcales</taxon>
        <taxon>Micrococcaceae</taxon>
        <taxon>Arthrobacter</taxon>
    </lineage>
</organism>
<feature type="compositionally biased region" description="Basic and acidic residues" evidence="1">
    <location>
        <begin position="276"/>
        <end position="295"/>
    </location>
</feature>
<proteinExistence type="predicted"/>
<feature type="transmembrane region" description="Helical" evidence="2">
    <location>
        <begin position="85"/>
        <end position="107"/>
    </location>
</feature>
<comment type="caution">
    <text evidence="3">The sequence shown here is derived from an EMBL/GenBank/DDBJ whole genome shotgun (WGS) entry which is preliminary data.</text>
</comment>
<evidence type="ECO:0008006" key="5">
    <source>
        <dbReference type="Google" id="ProtNLM"/>
    </source>
</evidence>
<dbReference type="OrthoDB" id="4955044at2"/>
<dbReference type="Pfam" id="PF09534">
    <property type="entry name" value="Trp_oprn_chp"/>
    <property type="match status" value="1"/>
</dbReference>
<dbReference type="RefSeq" id="WP_104120566.1">
    <property type="nucleotide sequence ID" value="NZ_PRKW01000002.1"/>
</dbReference>
<reference evidence="3 4" key="1">
    <citation type="journal article" date="2014" name="Int. J. Syst. Evol. Microbiol.">
        <title>Arthrobacter pityocampae sp. nov., isolated from Thaumetopoea pityocampa (Lep., Thaumetopoeidae).</title>
        <authorList>
            <person name="Ince I.A."/>
            <person name="Demirbag Z."/>
            <person name="Kati H."/>
        </authorList>
    </citation>
    <scope>NUCLEOTIDE SEQUENCE [LARGE SCALE GENOMIC DNA]</scope>
    <source>
        <strain evidence="3 4">Tp2</strain>
    </source>
</reference>
<evidence type="ECO:0000256" key="1">
    <source>
        <dbReference type="SAM" id="MobiDB-lite"/>
    </source>
</evidence>
<dbReference type="Proteomes" id="UP000239297">
    <property type="component" value="Unassembled WGS sequence"/>
</dbReference>
<evidence type="ECO:0000313" key="3">
    <source>
        <dbReference type="EMBL" id="PPB50073.1"/>
    </source>
</evidence>
<feature type="transmembrane region" description="Helical" evidence="2">
    <location>
        <begin position="135"/>
        <end position="156"/>
    </location>
</feature>
<feature type="transmembrane region" description="Helical" evidence="2">
    <location>
        <begin position="16"/>
        <end position="38"/>
    </location>
</feature>
<name>A0A2S5IZW2_9MICC</name>
<gene>
    <name evidence="3" type="ORF">C4K88_05210</name>
</gene>
<feature type="transmembrane region" description="Helical" evidence="2">
    <location>
        <begin position="58"/>
        <end position="78"/>
    </location>
</feature>
<sequence length="295" mass="29055">MSAAERPAGRLTRRGVVVLGIVVLALLAFGATTQTWLTVRLPQDAVQTPDLAIAGSDAATPVTAFALVALAAALAVSIAGRVARWVIAAILVLSGIGITLSSTAVALDPSSAAEPAVGTAIGVSGLAGAEASATALPWVAAAAGVLLVLAAGWVLVAGRTWGINRRYDAGPSRVVRATPGSTQPGAPAPSTGDVPPGVVPGDTDTGAPGGMPADPDAVVHAETNTPGAAGPGAAEAPSPAADTAPSPSGGTPTDPSDEPDHGQGGQRRTRQQRGSAHADEIDSWDELSRGNDPTR</sequence>
<dbReference type="InterPro" id="IPR019051">
    <property type="entry name" value="Trp_biosyn_TM_oprn/chp"/>
</dbReference>
<feature type="region of interest" description="Disordered" evidence="1">
    <location>
        <begin position="172"/>
        <end position="295"/>
    </location>
</feature>
<keyword evidence="2" id="KW-0472">Membrane</keyword>
<keyword evidence="4" id="KW-1185">Reference proteome</keyword>
<evidence type="ECO:0000256" key="2">
    <source>
        <dbReference type="SAM" id="Phobius"/>
    </source>
</evidence>
<feature type="compositionally biased region" description="Low complexity" evidence="1">
    <location>
        <begin position="221"/>
        <end position="254"/>
    </location>
</feature>
<accession>A0A2S5IZW2</accession>
<keyword evidence="2" id="KW-0812">Transmembrane</keyword>